<dbReference type="Proteomes" id="UP000784294">
    <property type="component" value="Unassembled WGS sequence"/>
</dbReference>
<reference evidence="1" key="1">
    <citation type="submission" date="2018-11" db="EMBL/GenBank/DDBJ databases">
        <authorList>
            <consortium name="Pathogen Informatics"/>
        </authorList>
    </citation>
    <scope>NUCLEOTIDE SEQUENCE</scope>
</reference>
<evidence type="ECO:0000313" key="2">
    <source>
        <dbReference type="Proteomes" id="UP000784294"/>
    </source>
</evidence>
<comment type="caution">
    <text evidence="1">The sequence shown here is derived from an EMBL/GenBank/DDBJ whole genome shotgun (WGS) entry which is preliminary data.</text>
</comment>
<protein>
    <submittedName>
        <fullName evidence="1">Uncharacterized protein</fullName>
    </submittedName>
</protein>
<dbReference type="AlphaFoldDB" id="A0A3S5CSD7"/>
<gene>
    <name evidence="1" type="ORF">PXEA_LOCUS26069</name>
</gene>
<proteinExistence type="predicted"/>
<organism evidence="1 2">
    <name type="scientific">Protopolystoma xenopodis</name>
    <dbReference type="NCBI Taxonomy" id="117903"/>
    <lineage>
        <taxon>Eukaryota</taxon>
        <taxon>Metazoa</taxon>
        <taxon>Spiralia</taxon>
        <taxon>Lophotrochozoa</taxon>
        <taxon>Platyhelminthes</taxon>
        <taxon>Monogenea</taxon>
        <taxon>Polyopisthocotylea</taxon>
        <taxon>Polystomatidea</taxon>
        <taxon>Polystomatidae</taxon>
        <taxon>Protopolystoma</taxon>
    </lineage>
</organism>
<sequence>MPPSLATSFFVLSEWLVRSYVLLYQRLYRHDLFLQLNTDRMYFSNFSRVSFGTAREDVKTTNTVSLLDQIHVLELFFSHSCLASYLPSTSCRQVYSSSPSSFVPTFAPTHSNSNGLRQHDHLPRLVPSFPSGYVPTSFASLCFTTLNSPRRIQPVRYIHLVSAIAPAIPGQLFA</sequence>
<dbReference type="EMBL" id="CAAALY010244437">
    <property type="protein sequence ID" value="VEL32629.1"/>
    <property type="molecule type" value="Genomic_DNA"/>
</dbReference>
<keyword evidence="2" id="KW-1185">Reference proteome</keyword>
<accession>A0A3S5CSD7</accession>
<evidence type="ECO:0000313" key="1">
    <source>
        <dbReference type="EMBL" id="VEL32629.1"/>
    </source>
</evidence>
<name>A0A3S5CSD7_9PLAT</name>